<evidence type="ECO:0000313" key="2">
    <source>
        <dbReference type="Proteomes" id="UP000178587"/>
    </source>
</evidence>
<sequence length="71" mass="7216">MDQKLLVGVAVGLVVGAIGGYLIGGSQPAPASEGVASEEGGAVNPFENVTANPLENVRTNPLQNVKLNPFE</sequence>
<protein>
    <submittedName>
        <fullName evidence="1">Uncharacterized protein</fullName>
    </submittedName>
</protein>
<comment type="caution">
    <text evidence="1">The sequence shown here is derived from an EMBL/GenBank/DDBJ whole genome shotgun (WGS) entry which is preliminary data.</text>
</comment>
<reference evidence="1 2" key="1">
    <citation type="journal article" date="2016" name="Nat. Commun.">
        <title>Thousands of microbial genomes shed light on interconnected biogeochemical processes in an aquifer system.</title>
        <authorList>
            <person name="Anantharaman K."/>
            <person name="Brown C.T."/>
            <person name="Hug L.A."/>
            <person name="Sharon I."/>
            <person name="Castelle C.J."/>
            <person name="Probst A.J."/>
            <person name="Thomas B.C."/>
            <person name="Singh A."/>
            <person name="Wilkins M.J."/>
            <person name="Karaoz U."/>
            <person name="Brodie E.L."/>
            <person name="Williams K.H."/>
            <person name="Hubbard S.S."/>
            <person name="Banfield J.F."/>
        </authorList>
    </citation>
    <scope>NUCLEOTIDE SEQUENCE [LARGE SCALE GENOMIC DNA]</scope>
</reference>
<dbReference type="Proteomes" id="UP000178587">
    <property type="component" value="Unassembled WGS sequence"/>
</dbReference>
<accession>A0A1F6ER88</accession>
<proteinExistence type="predicted"/>
<dbReference type="EMBL" id="MFLU01000002">
    <property type="protein sequence ID" value="OGG76158.1"/>
    <property type="molecule type" value="Genomic_DNA"/>
</dbReference>
<name>A0A1F6ER88_9BACT</name>
<dbReference type="AlphaFoldDB" id="A0A1F6ER88"/>
<dbReference type="STRING" id="1798507.A3A34_01560"/>
<gene>
    <name evidence="1" type="ORF">A3A34_01560</name>
</gene>
<organism evidence="1 2">
    <name type="scientific">Candidatus Kaiserbacteria bacterium RIFCSPLOWO2_01_FULL_50_24</name>
    <dbReference type="NCBI Taxonomy" id="1798507"/>
    <lineage>
        <taxon>Bacteria</taxon>
        <taxon>Candidatus Kaiseribacteriota</taxon>
    </lineage>
</organism>
<evidence type="ECO:0000313" key="1">
    <source>
        <dbReference type="EMBL" id="OGG76158.1"/>
    </source>
</evidence>